<protein>
    <submittedName>
        <fullName evidence="2">DNA double-strand break repair nuclease NurA</fullName>
    </submittedName>
</protein>
<dbReference type="Proteomes" id="UP001597034">
    <property type="component" value="Unassembled WGS sequence"/>
</dbReference>
<dbReference type="InterPro" id="IPR018977">
    <property type="entry name" value="NurA_domain"/>
</dbReference>
<gene>
    <name evidence="2" type="ORF">ACFSBL_16630</name>
</gene>
<reference evidence="2 3" key="1">
    <citation type="journal article" date="2019" name="Int. J. Syst. Evol. Microbiol.">
        <title>The Global Catalogue of Microorganisms (GCM) 10K type strain sequencing project: providing services to taxonomists for standard genome sequencing and annotation.</title>
        <authorList>
            <consortium name="The Broad Institute Genomics Platform"/>
            <consortium name="The Broad Institute Genome Sequencing Center for Infectious Disease"/>
            <person name="Wu L."/>
            <person name="Ma J."/>
        </authorList>
    </citation>
    <scope>NUCLEOTIDE SEQUENCE [LARGE SCALE GENOMIC DNA]</scope>
    <source>
        <strain evidence="2 3">CGMCC 1.10390</strain>
    </source>
</reference>
<comment type="caution">
    <text evidence="2">The sequence shown here is derived from an EMBL/GenBank/DDBJ whole genome shotgun (WGS) entry which is preliminary data.</text>
</comment>
<evidence type="ECO:0000259" key="1">
    <source>
        <dbReference type="SMART" id="SM00933"/>
    </source>
</evidence>
<dbReference type="EMBL" id="JBHUDO010000003">
    <property type="protein sequence ID" value="MFD1647315.1"/>
    <property type="molecule type" value="Genomic_DNA"/>
</dbReference>
<evidence type="ECO:0000313" key="3">
    <source>
        <dbReference type="Proteomes" id="UP001597034"/>
    </source>
</evidence>
<dbReference type="RefSeq" id="WP_256400626.1">
    <property type="nucleotide sequence ID" value="NZ_JANHJR010000003.1"/>
</dbReference>
<evidence type="ECO:0000313" key="2">
    <source>
        <dbReference type="EMBL" id="MFD1647315.1"/>
    </source>
</evidence>
<feature type="domain" description="NurA" evidence="1">
    <location>
        <begin position="74"/>
        <end position="386"/>
    </location>
</feature>
<accession>A0ABD6DPQ9</accession>
<name>A0ABD6DPQ9_9EURY</name>
<keyword evidence="3" id="KW-1185">Reference proteome</keyword>
<dbReference type="SMART" id="SM00933">
    <property type="entry name" value="NurA"/>
    <property type="match status" value="1"/>
</dbReference>
<proteinExistence type="predicted"/>
<dbReference type="Pfam" id="PF09376">
    <property type="entry name" value="NurA"/>
    <property type="match status" value="1"/>
</dbReference>
<dbReference type="AlphaFoldDB" id="A0ABD6DPQ9"/>
<organism evidence="2 3">
    <name type="scientific">Haloarchaeobius litoreus</name>
    <dbReference type="NCBI Taxonomy" id="755306"/>
    <lineage>
        <taxon>Archaea</taxon>
        <taxon>Methanobacteriati</taxon>
        <taxon>Methanobacteriota</taxon>
        <taxon>Stenosarchaea group</taxon>
        <taxon>Halobacteria</taxon>
        <taxon>Halobacteriales</taxon>
        <taxon>Halorubellaceae</taxon>
        <taxon>Haloarchaeobius</taxon>
    </lineage>
</organism>
<sequence>MTLDPVHFDGIAELARRIRYDVDESDHREFAETVWNEFLDPLVHDGRTVLEPLDGLARHSAPVEDVALTETAFDTVHGLDSGTINPTTFTNGLVLDIAQAAMSSTPSDLGLHRARTLVMTVHTNDATVDVDEADWSMGDEGFIRSQIRHAPHVNRFEEGVVHALALYLAESHHALTQAEVVDDLLVLDGPLYPKGLLKWADRHPELATLLAEEDQPKEVVGNYVELVETFVARDVPLVGFVKNPASKVVTQVVRKTGGQAPWVDDSAFFSRVLERREQGDDGEYKRDTGTLTCTNWFRSRGGVDRPLSTDGDALGVERRLEDTEYEVTFCMVYDPREDIVYRLEAPYAFTKDEDLREELRLFAMQEVAAESGPPRAVSKADELARISRDEKRALRETLEESFDARRARNYDDVRWGDGE</sequence>